<comment type="catalytic activity">
    <reaction evidence="11 13">
        <text>a 5-hydroxymethyl-2'-deoxycytidine in DNA + 2-oxoglutarate + O2 = a 5-formyl-2'-deoxycytidine in DNA + succinate + CO2 + H2O</text>
        <dbReference type="Rhea" id="RHEA:53828"/>
        <dbReference type="Rhea" id="RHEA-COMP:13315"/>
        <dbReference type="Rhea" id="RHEA-COMP:13656"/>
        <dbReference type="ChEBI" id="CHEBI:15377"/>
        <dbReference type="ChEBI" id="CHEBI:15379"/>
        <dbReference type="ChEBI" id="CHEBI:16526"/>
        <dbReference type="ChEBI" id="CHEBI:16810"/>
        <dbReference type="ChEBI" id="CHEBI:30031"/>
        <dbReference type="ChEBI" id="CHEBI:136731"/>
        <dbReference type="ChEBI" id="CHEBI:137731"/>
        <dbReference type="EC" id="1.14.11.80"/>
    </reaction>
</comment>
<evidence type="ECO:0000256" key="5">
    <source>
        <dbReference type="ARBA" id="ARBA00022771"/>
    </source>
</evidence>
<dbReference type="GO" id="GO:0040029">
    <property type="term" value="P:epigenetic regulation of gene expression"/>
    <property type="evidence" value="ECO:0007669"/>
    <property type="project" value="InterPro"/>
</dbReference>
<evidence type="ECO:0000313" key="16">
    <source>
        <dbReference type="Ensembl" id="ENSGMOP00000023857.1"/>
    </source>
</evidence>
<dbReference type="OMA" id="KEPQGYY"/>
<feature type="region of interest" description="Disordered" evidence="14">
    <location>
        <begin position="245"/>
        <end position="426"/>
    </location>
</feature>
<keyword evidence="4 13" id="KW-0479">Metal-binding</keyword>
<feature type="compositionally biased region" description="Basic and acidic residues" evidence="14">
    <location>
        <begin position="167"/>
        <end position="177"/>
    </location>
</feature>
<feature type="region of interest" description="Disordered" evidence="14">
    <location>
        <begin position="1438"/>
        <end position="1487"/>
    </location>
</feature>
<evidence type="ECO:0000256" key="7">
    <source>
        <dbReference type="ARBA" id="ARBA00022964"/>
    </source>
</evidence>
<feature type="compositionally biased region" description="Basic and acidic residues" evidence="14">
    <location>
        <begin position="2106"/>
        <end position="2120"/>
    </location>
</feature>
<protein>
    <recommendedName>
        <fullName evidence="13">Methylcytosine dioxygenase TET</fullName>
        <ecNumber evidence="13">1.14.11.80</ecNumber>
    </recommendedName>
</protein>
<evidence type="ECO:0000256" key="6">
    <source>
        <dbReference type="ARBA" id="ARBA00022833"/>
    </source>
</evidence>
<evidence type="ECO:0000256" key="4">
    <source>
        <dbReference type="ARBA" id="ARBA00022723"/>
    </source>
</evidence>
<dbReference type="InterPro" id="IPR024779">
    <property type="entry name" value="2OGFeDO_JBP1/TET_oxygenase_dom"/>
</dbReference>
<feature type="region of interest" description="Disordered" evidence="14">
    <location>
        <begin position="580"/>
        <end position="712"/>
    </location>
</feature>
<accession>A0A8C4ZYM2</accession>
<feature type="compositionally biased region" description="Acidic residues" evidence="14">
    <location>
        <begin position="977"/>
        <end position="997"/>
    </location>
</feature>
<comment type="catalytic activity">
    <reaction evidence="13">
        <text>a 5-methyl-2'-deoxycytidine in DNA + 2-oxoglutarate + O2 = a 5-hydroxymethyl-2'-deoxycytidine in DNA + succinate + CO2</text>
        <dbReference type="Rhea" id="RHEA:52636"/>
        <dbReference type="Rhea" id="RHEA-COMP:11370"/>
        <dbReference type="Rhea" id="RHEA-COMP:13315"/>
        <dbReference type="ChEBI" id="CHEBI:15379"/>
        <dbReference type="ChEBI" id="CHEBI:16526"/>
        <dbReference type="ChEBI" id="CHEBI:16810"/>
        <dbReference type="ChEBI" id="CHEBI:30031"/>
        <dbReference type="ChEBI" id="CHEBI:85454"/>
        <dbReference type="ChEBI" id="CHEBI:136731"/>
        <dbReference type="EC" id="1.14.11.80"/>
    </reaction>
</comment>
<dbReference type="GO" id="GO:0045944">
    <property type="term" value="P:positive regulation of transcription by RNA polymerase II"/>
    <property type="evidence" value="ECO:0007669"/>
    <property type="project" value="TreeGrafter"/>
</dbReference>
<dbReference type="PROSITE" id="PS51058">
    <property type="entry name" value="ZF_CXXC"/>
    <property type="match status" value="1"/>
</dbReference>
<feature type="compositionally biased region" description="Polar residues" evidence="14">
    <location>
        <begin position="922"/>
        <end position="931"/>
    </location>
</feature>
<feature type="region of interest" description="Disordered" evidence="14">
    <location>
        <begin position="914"/>
        <end position="950"/>
    </location>
</feature>
<keyword evidence="9 13" id="KW-0408">Iron</keyword>
<proteinExistence type="inferred from homology"/>
<feature type="compositionally biased region" description="Basic residues" evidence="14">
    <location>
        <begin position="133"/>
        <end position="142"/>
    </location>
</feature>
<feature type="compositionally biased region" description="Low complexity" evidence="14">
    <location>
        <begin position="659"/>
        <end position="674"/>
    </location>
</feature>
<evidence type="ECO:0000256" key="2">
    <source>
        <dbReference type="ARBA" id="ARBA00007502"/>
    </source>
</evidence>
<feature type="compositionally biased region" description="Basic and acidic residues" evidence="14">
    <location>
        <begin position="1988"/>
        <end position="1998"/>
    </location>
</feature>
<keyword evidence="5 12" id="KW-0863">Zinc-finger</keyword>
<comment type="cofactor">
    <cofactor evidence="13">
        <name>Fe(2+)</name>
        <dbReference type="ChEBI" id="CHEBI:29033"/>
    </cofactor>
    <text evidence="13">Binds 1 Fe(2+) ion per subunit.</text>
</comment>
<feature type="compositionally biased region" description="Polar residues" evidence="14">
    <location>
        <begin position="1545"/>
        <end position="1560"/>
    </location>
</feature>
<comment type="cofactor">
    <cofactor evidence="13">
        <name>Zn(2+)</name>
        <dbReference type="ChEBI" id="CHEBI:29105"/>
    </cofactor>
    <text evidence="13">The zinc ions have a structural role.</text>
</comment>
<feature type="region of interest" description="Disordered" evidence="14">
    <location>
        <begin position="1973"/>
        <end position="2180"/>
    </location>
</feature>
<feature type="compositionally biased region" description="Low complexity" evidence="14">
    <location>
        <begin position="258"/>
        <end position="269"/>
    </location>
</feature>
<comment type="catalytic activity">
    <reaction evidence="10 13">
        <text>a 5-formyl-2'-deoxycytidine in DNA + 2-oxoglutarate + O2 = a 5-carboxyl-2'-deoxycytidine in DNA + succinate + CO2 + H(+)</text>
        <dbReference type="Rhea" id="RHEA:53832"/>
        <dbReference type="Rhea" id="RHEA-COMP:13656"/>
        <dbReference type="Rhea" id="RHEA-COMP:13657"/>
        <dbReference type="ChEBI" id="CHEBI:15378"/>
        <dbReference type="ChEBI" id="CHEBI:15379"/>
        <dbReference type="ChEBI" id="CHEBI:16526"/>
        <dbReference type="ChEBI" id="CHEBI:16810"/>
        <dbReference type="ChEBI" id="CHEBI:30031"/>
        <dbReference type="ChEBI" id="CHEBI:137731"/>
        <dbReference type="ChEBI" id="CHEBI:137732"/>
        <dbReference type="EC" id="1.14.11.80"/>
    </reaction>
</comment>
<feature type="compositionally biased region" description="Basic and acidic residues" evidence="14">
    <location>
        <begin position="402"/>
        <end position="426"/>
    </location>
</feature>
<feature type="compositionally biased region" description="Polar residues" evidence="14">
    <location>
        <begin position="689"/>
        <end position="700"/>
    </location>
</feature>
<comment type="similarity">
    <text evidence="2 13">Belongs to the TET family.</text>
</comment>
<evidence type="ECO:0000256" key="11">
    <source>
        <dbReference type="ARBA" id="ARBA00049431"/>
    </source>
</evidence>
<feature type="region of interest" description="Disordered" evidence="14">
    <location>
        <begin position="1591"/>
        <end position="1610"/>
    </location>
</feature>
<feature type="region of interest" description="Disordered" evidence="14">
    <location>
        <begin position="966"/>
        <end position="997"/>
    </location>
</feature>
<reference evidence="16" key="1">
    <citation type="submission" date="2025-08" db="UniProtKB">
        <authorList>
            <consortium name="Ensembl"/>
        </authorList>
    </citation>
    <scope>IDENTIFICATION</scope>
</reference>
<keyword evidence="6 13" id="KW-0862">Zinc</keyword>
<dbReference type="SMART" id="SM01333">
    <property type="entry name" value="Tet_JBP"/>
    <property type="match status" value="1"/>
</dbReference>
<evidence type="ECO:0000313" key="17">
    <source>
        <dbReference type="Proteomes" id="UP000694546"/>
    </source>
</evidence>
<evidence type="ECO:0000256" key="9">
    <source>
        <dbReference type="ARBA" id="ARBA00023004"/>
    </source>
</evidence>
<dbReference type="GeneTree" id="ENSGT00940000158935"/>
<reference evidence="16" key="2">
    <citation type="submission" date="2025-09" db="UniProtKB">
        <authorList>
            <consortium name="Ensembl"/>
        </authorList>
    </citation>
    <scope>IDENTIFICATION</scope>
</reference>
<dbReference type="Pfam" id="PF12851">
    <property type="entry name" value="Tet_JBP"/>
    <property type="match status" value="1"/>
</dbReference>
<dbReference type="GO" id="GO:0032656">
    <property type="term" value="P:regulation of interleukin-13 production"/>
    <property type="evidence" value="ECO:0007669"/>
    <property type="project" value="Ensembl"/>
</dbReference>
<evidence type="ECO:0000256" key="13">
    <source>
        <dbReference type="RuleBase" id="RU367064"/>
    </source>
</evidence>
<evidence type="ECO:0000256" key="14">
    <source>
        <dbReference type="SAM" id="MobiDB-lite"/>
    </source>
</evidence>
<keyword evidence="17" id="KW-1185">Reference proteome</keyword>
<comment type="function">
    <text evidence="13">Dioxygenase that catalyzes the conversion of the modified genomic base 5-methylcytosine (5mC) into 5-hydroxymethylcytosine (5hmC) and plays a key role in epigenetic chromatin reprogramming during embryonic development.</text>
</comment>
<feature type="domain" description="CXXC-type" evidence="15">
    <location>
        <begin position="743"/>
        <end position="784"/>
    </location>
</feature>
<dbReference type="InterPro" id="IPR002857">
    <property type="entry name" value="Znf_CXXC"/>
</dbReference>
<organism evidence="16 17">
    <name type="scientific">Gadus morhua</name>
    <name type="common">Atlantic cod</name>
    <dbReference type="NCBI Taxonomy" id="8049"/>
    <lineage>
        <taxon>Eukaryota</taxon>
        <taxon>Metazoa</taxon>
        <taxon>Chordata</taxon>
        <taxon>Craniata</taxon>
        <taxon>Vertebrata</taxon>
        <taxon>Euteleostomi</taxon>
        <taxon>Actinopterygii</taxon>
        <taxon>Neopterygii</taxon>
        <taxon>Teleostei</taxon>
        <taxon>Neoteleostei</taxon>
        <taxon>Acanthomorphata</taxon>
        <taxon>Zeiogadaria</taxon>
        <taxon>Gadariae</taxon>
        <taxon>Gadiformes</taxon>
        <taxon>Gadoidei</taxon>
        <taxon>Gadidae</taxon>
        <taxon>Gadus</taxon>
    </lineage>
</organism>
<dbReference type="GO" id="GO:0005634">
    <property type="term" value="C:nucleus"/>
    <property type="evidence" value="ECO:0007669"/>
    <property type="project" value="UniProtKB-UniRule"/>
</dbReference>
<evidence type="ECO:0000256" key="1">
    <source>
        <dbReference type="ARBA" id="ARBA00004286"/>
    </source>
</evidence>
<dbReference type="GO" id="GO:0071222">
    <property type="term" value="P:cellular response to lipopolysaccharide"/>
    <property type="evidence" value="ECO:0007669"/>
    <property type="project" value="Ensembl"/>
</dbReference>
<dbReference type="PANTHER" id="PTHR23358:SF2">
    <property type="entry name" value="METHYLCYTOSINE DIOXYGENASE TET1"/>
    <property type="match status" value="1"/>
</dbReference>
<feature type="compositionally biased region" description="Polar residues" evidence="14">
    <location>
        <begin position="1"/>
        <end position="14"/>
    </location>
</feature>
<feature type="region of interest" description="Disordered" evidence="14">
    <location>
        <begin position="2282"/>
        <end position="2311"/>
    </location>
</feature>
<dbReference type="GO" id="GO:0003677">
    <property type="term" value="F:DNA binding"/>
    <property type="evidence" value="ECO:0007669"/>
    <property type="project" value="InterPro"/>
</dbReference>
<keyword evidence="8 13" id="KW-0560">Oxidoreductase</keyword>
<dbReference type="InterPro" id="IPR040175">
    <property type="entry name" value="TET1/2/3"/>
</dbReference>
<dbReference type="OrthoDB" id="8854879at2759"/>
<dbReference type="GO" id="GO:0141166">
    <property type="term" value="P:chromosomal 5-methylcytosine DNA demethylation pathway"/>
    <property type="evidence" value="ECO:0007669"/>
    <property type="project" value="UniProtKB-UniRule"/>
</dbReference>
<name>A0A8C4ZYM2_GADMO</name>
<evidence type="ECO:0000256" key="10">
    <source>
        <dbReference type="ARBA" id="ARBA00047840"/>
    </source>
</evidence>
<feature type="compositionally biased region" description="Basic and acidic residues" evidence="14">
    <location>
        <begin position="294"/>
        <end position="306"/>
    </location>
</feature>
<feature type="compositionally biased region" description="Low complexity" evidence="14">
    <location>
        <begin position="1535"/>
        <end position="1544"/>
    </location>
</feature>
<gene>
    <name evidence="16" type="primary">tet1</name>
</gene>
<feature type="compositionally biased region" description="Basic residues" evidence="14">
    <location>
        <begin position="1320"/>
        <end position="1335"/>
    </location>
</feature>
<feature type="compositionally biased region" description="Basic and acidic residues" evidence="14">
    <location>
        <begin position="35"/>
        <end position="49"/>
    </location>
</feature>
<dbReference type="GO" id="GO:0008270">
    <property type="term" value="F:zinc ion binding"/>
    <property type="evidence" value="ECO:0007669"/>
    <property type="project" value="UniProtKB-UniRule"/>
</dbReference>
<keyword evidence="3" id="KW-0158">Chromosome</keyword>
<feature type="region of interest" description="Disordered" evidence="14">
    <location>
        <begin position="1533"/>
        <end position="1560"/>
    </location>
</feature>
<feature type="compositionally biased region" description="Polar residues" evidence="14">
    <location>
        <begin position="2028"/>
        <end position="2047"/>
    </location>
</feature>
<dbReference type="Ensembl" id="ENSGMOT00000025022.1">
    <property type="protein sequence ID" value="ENSGMOP00000023857.1"/>
    <property type="gene ID" value="ENSGMOG00000029870.1"/>
</dbReference>
<keyword evidence="7 13" id="KW-0223">Dioxygenase</keyword>
<dbReference type="Proteomes" id="UP000694546">
    <property type="component" value="Chromosome 15"/>
</dbReference>
<evidence type="ECO:0000259" key="15">
    <source>
        <dbReference type="PROSITE" id="PS51058"/>
    </source>
</evidence>
<evidence type="ECO:0000256" key="8">
    <source>
        <dbReference type="ARBA" id="ARBA00023002"/>
    </source>
</evidence>
<evidence type="ECO:0000256" key="3">
    <source>
        <dbReference type="ARBA" id="ARBA00022454"/>
    </source>
</evidence>
<dbReference type="GO" id="GO:0070579">
    <property type="term" value="F:DNA 5-methylcytosine dioxygenase activity"/>
    <property type="evidence" value="ECO:0007669"/>
    <property type="project" value="UniProtKB-UniRule"/>
</dbReference>
<feature type="region of interest" description="Disordered" evidence="14">
    <location>
        <begin position="1"/>
        <end position="198"/>
    </location>
</feature>
<sequence length="2342" mass="253962">MPATSKRQPASQRKNGPKVISAKRQTCKSTKTRGRATERLQKTPSEPKRSTSRTQAPSGRSPRGKAVSGSVGQGPGRATAKVIPAATITGSARLRKLSNPPDYCAQLEDPLGRRKSLRGTRASIGPCQPAKPPSRRGKKKGRSCLARGTAAHRRNTRKEAVNPGRGDANDTKEQEEARSDDDDDAKETNLPALKSDPCEAAAAFKEQVAEAVHNASPSCAFPCESSPGDDTQRVCVARGRCDSVIMEPEQRAHRQSVGEEPVPGVAGPGDKQGDGSHDLGSSNGGGREASQTEVPEHTDTEERLVENQEELGENQEKLGENREKRRESVGKQVEDEETRRDNGEVKPGDNLPDLKELKSDIAEVKPGDPASDGKQVSTPQEEDNSSVLREAETQRQTLAATHENDGEESRKKEREPCLEGRHDEKERIGCSVIKDNVKESVHLLPRANQGEGNNVSSFAARSHQRTLFAPSSDLYQSSDASTERSPFETFPVSITATSEPVKSPVWSESQEVLAHGRQDIRSSNITNGAKLHHPVSSALSVSNLISRTNATSPNAHVTRTQVLGPVFPQRLYQWSPGQALNREVPSREESRRPQTPVQTDNTRAHPPAPESSRPRPHQEVAPSLPPLTLGDTVVPAGAGEPDPRETREVASALPEQESTPKTSAAAAAATNASPPGGGSGGGAGGYPFSCSSESTRSSLDTESDAGCGDPGPGLLAGGSWGFPEGACMPSWTAAGRALKKEKEKKKRSRCGGCEPCLRKISCGRCSCCLNRSTGHQICKLRKCVELKKRRSLLLLSPPAPQAATEGGSVNGRGGAQMEAETHAAAAEEDEGEEGHLPPTRPPHVPTPVLAVYAATLERAAAPTPLLIKREHMPDHNAVQQHFCGTRGLLRNLPDQTLIVNGAYDMAAGSDQRPRCQRATVVSPPQRTTFYTTPPCPGPQSSPVVEAPKEDAGAVPLKKIKLEEPWVWSTEETPRQPEEEEEEEEEEEGEEVGEETYEDPLSTLAAVVCLSITERKGLEEKLFGSRSPILRSFKTELSDPIKMEQEDLGELGRSEWCPRSPPAAPTHKIIQPIQSIKSELSANGSPPSVQTLVEQRNLSFDQAIAIEALTQLAAIPENTHAHIKTEWPPEQPVSVSTPLAAANPNTPPALPAKHTAVIRCNKVSVISSPLNHTSVIRPPVAKQGSVFQISREAASAGKMSLQDLLEASSQGERAPCWGTEQTFTSRVIKTEAGYKDYSDGQNRICKGPERLFWGEKEMLAGKMARRNRDEEEVAAQLADLAFIIQSRQSQQSENFPPRGTPVATIKYNYNNAHLLPDPKKALVKKTKTTPSKPRKKKEAEEGGTPRRTPLGKRTPNGKTPSKGRGQKLPPPGGAAAAAAASLRHKRNLFLPQAQMDLGRYVAEAQATEQRQLIQHAPTPPQYHNQNHHAAQYTRTHYANGPPGQQRALFNGHHPHHNELHPPPSPLQSRLLSPAAPPPPPASPQQEYERRCLLSQVSQPSWGLQHQGADPNAGGGGGGLANLNVLSHVAGFHALASSSPSSSSSSTTNTNGAPYSPPASQQGYYKLERSGAVTVLSTTAADLADQQLYSQESTPTKNGVHGFLESPGSFLDTPTKNLLNTPSKKLSDLPSCQCMEQIVEKEEGPYYTHLGAGPSITAVRELMENRYGEKGKAVRVEVVVYTGREGKSSQGCPIAKWVIRRGSEEEKLLCLVRHRAGHRCESAVLVILILAWEGVPRAVADRLYNDLTDTLCRHGSPTSRRCALNEDRTCACQGLDPETCGASFSFGCSWSMYFNGCKFARSKIPRKFRLLGDEPNQEEMLEHNLQNLATDLAPVYQRLAPEAFQNQVDQEQAGPDCRLGLREGRPFSGVTACVDFCAHAHKDIHNMNNGSTVVCTLTREDNRAVRNIPEDEQLHVLPLYKVSERDEFGRVEGQWNKIQTGALQVLSAFPREVRLLAEPVKSARKRREEARVKAQADKLEKKLAQSAGKGKCETPNKDFKSTSAEQPSPGFKAEPQGSHRLPARPPSAGKYQSEQNHASTYNQSTSNYPSPGAGVHPGREALSPHSSLPPGPHYGHNGAIHQHRTNGEAVNGYSSGSAPVHRIPPHPGHPDYPRGFKTEPQEVHYSPHPGHGAASPSPSPQPITEGLYSRLNGLNGSAPGHGPEVRGLCLAPQPFPQPPDTSEELKQEEVWSDSEHNFLDNDIGGVAVAPSHGSVLIECARRELHATTPILRPDRSHPTRISLVFYQHKSLNEPGHGMAMWDAKMAKREREREEEAMRLGMAEREAGMRGGGGGGLEEEGEGEEEKRRVPKVPTRQAWTLPRDGVITVAPYALTHVTGPYNRWT</sequence>
<feature type="compositionally biased region" description="Gly residues" evidence="14">
    <location>
        <begin position="675"/>
        <end position="685"/>
    </location>
</feature>
<feature type="compositionally biased region" description="Basic and acidic residues" evidence="14">
    <location>
        <begin position="314"/>
        <end position="366"/>
    </location>
</feature>
<dbReference type="PANTHER" id="PTHR23358">
    <property type="entry name" value="METHYLCYTOSINE DIOXYGENASE TET"/>
    <property type="match status" value="1"/>
</dbReference>
<evidence type="ECO:0000256" key="12">
    <source>
        <dbReference type="PROSITE-ProRule" id="PRU00509"/>
    </source>
</evidence>
<comment type="subcellular location">
    <subcellularLocation>
        <location evidence="1">Chromosome</location>
    </subcellularLocation>
</comment>
<feature type="compositionally biased region" description="Low complexity" evidence="14">
    <location>
        <begin position="815"/>
        <end position="824"/>
    </location>
</feature>
<dbReference type="GO" id="GO:0001666">
    <property type="term" value="P:response to hypoxia"/>
    <property type="evidence" value="ECO:0007669"/>
    <property type="project" value="Ensembl"/>
</dbReference>
<feature type="region of interest" description="Disordered" evidence="14">
    <location>
        <begin position="1315"/>
        <end position="1379"/>
    </location>
</feature>
<dbReference type="InterPro" id="IPR046942">
    <property type="entry name" value="TET_oxygenase"/>
</dbReference>
<feature type="region of interest" description="Disordered" evidence="14">
    <location>
        <begin position="796"/>
        <end position="844"/>
    </location>
</feature>
<feature type="compositionally biased region" description="Low complexity" evidence="14">
    <location>
        <begin position="2124"/>
        <end position="2134"/>
    </location>
</feature>
<dbReference type="EC" id="1.14.11.80" evidence="13"/>